<evidence type="ECO:0000256" key="1">
    <source>
        <dbReference type="SAM" id="MobiDB-lite"/>
    </source>
</evidence>
<dbReference type="PANTHER" id="PTHR44329">
    <property type="entry name" value="SERINE/THREONINE-PROTEIN KINASE TNNI3K-RELATED"/>
    <property type="match status" value="1"/>
</dbReference>
<organism evidence="3 4">
    <name type="scientific">Rhizoctonia solani</name>
    <dbReference type="NCBI Taxonomy" id="456999"/>
    <lineage>
        <taxon>Eukaryota</taxon>
        <taxon>Fungi</taxon>
        <taxon>Dikarya</taxon>
        <taxon>Basidiomycota</taxon>
        <taxon>Agaricomycotina</taxon>
        <taxon>Agaricomycetes</taxon>
        <taxon>Cantharellales</taxon>
        <taxon>Ceratobasidiaceae</taxon>
        <taxon>Rhizoctonia</taxon>
    </lineage>
</organism>
<dbReference type="GO" id="GO:0005524">
    <property type="term" value="F:ATP binding"/>
    <property type="evidence" value="ECO:0007669"/>
    <property type="project" value="InterPro"/>
</dbReference>
<dbReference type="PROSITE" id="PS50011">
    <property type="entry name" value="PROTEIN_KINASE_DOM"/>
    <property type="match status" value="1"/>
</dbReference>
<dbReference type="SUPFAM" id="SSF56112">
    <property type="entry name" value="Protein kinase-like (PK-like)"/>
    <property type="match status" value="1"/>
</dbReference>
<dbReference type="InterPro" id="IPR008271">
    <property type="entry name" value="Ser/Thr_kinase_AS"/>
</dbReference>
<dbReference type="Gene3D" id="1.10.510.10">
    <property type="entry name" value="Transferase(Phosphotransferase) domain 1"/>
    <property type="match status" value="1"/>
</dbReference>
<comment type="caution">
    <text evidence="3">The sequence shown here is derived from an EMBL/GenBank/DDBJ whole genome shotgun (WGS) entry which is preliminary data.</text>
</comment>
<dbReference type="Pfam" id="PF00069">
    <property type="entry name" value="Pkinase"/>
    <property type="match status" value="1"/>
</dbReference>
<sequence length="341" mass="36687">MPHIRPPSSTRLIDAPEGSNRVEEGLSRSFGGAAQDIGFKSEALRAASTRPETDAGEAEPVAAVDSLRMGKSAVPSEGDPRAEKGAVLRATQDTITGAMSATEILRYLVLHGCLDISNELGISHVTEFPVSSGGFGDVYRATLRNGDRVGLKCIRMLVGSTEEGRKFIKCVDIADGVDYMHQTGIVHGDLKPENILIADDHTPKLTDFGNAVLSEYTLQFSRSTTTPSVSMRWTAPEILTGESKSTQMGDIYALGMIIFETTTGLLPFAGVRDSTIMFSVASGKVPSRPEEHIPTGVEQADRLWSVITRCWAYDSIARPKAREVKNAMTGLTPEGLLSTQS</sequence>
<protein>
    <recommendedName>
        <fullName evidence="2">Protein kinase domain-containing protein</fullName>
    </recommendedName>
</protein>
<dbReference type="SMART" id="SM00220">
    <property type="entry name" value="S_TKc"/>
    <property type="match status" value="1"/>
</dbReference>
<feature type="domain" description="Protein kinase" evidence="2">
    <location>
        <begin position="24"/>
        <end position="331"/>
    </location>
</feature>
<reference evidence="3" key="1">
    <citation type="submission" date="2021-01" db="EMBL/GenBank/DDBJ databases">
        <authorList>
            <person name="Kaushik A."/>
        </authorList>
    </citation>
    <scope>NUCLEOTIDE SEQUENCE</scope>
    <source>
        <strain evidence="3">AG6-10EEA</strain>
    </source>
</reference>
<dbReference type="GO" id="GO:0004674">
    <property type="term" value="F:protein serine/threonine kinase activity"/>
    <property type="evidence" value="ECO:0007669"/>
    <property type="project" value="TreeGrafter"/>
</dbReference>
<feature type="region of interest" description="Disordered" evidence="1">
    <location>
        <begin position="43"/>
        <end position="84"/>
    </location>
</feature>
<gene>
    <name evidence="3" type="ORF">RDB_LOCUS58408</name>
</gene>
<accession>A0A8H3BKH0</accession>
<dbReference type="Proteomes" id="UP000663853">
    <property type="component" value="Unassembled WGS sequence"/>
</dbReference>
<evidence type="ECO:0000259" key="2">
    <source>
        <dbReference type="PROSITE" id="PS50011"/>
    </source>
</evidence>
<evidence type="ECO:0000313" key="3">
    <source>
        <dbReference type="EMBL" id="CAE6458286.1"/>
    </source>
</evidence>
<dbReference type="InterPro" id="IPR011009">
    <property type="entry name" value="Kinase-like_dom_sf"/>
</dbReference>
<dbReference type="InterPro" id="IPR051681">
    <property type="entry name" value="Ser/Thr_Kinases-Pseudokinases"/>
</dbReference>
<dbReference type="PROSITE" id="PS00108">
    <property type="entry name" value="PROTEIN_KINASE_ST"/>
    <property type="match status" value="1"/>
</dbReference>
<name>A0A8H3BKH0_9AGAM</name>
<evidence type="ECO:0000313" key="4">
    <source>
        <dbReference type="Proteomes" id="UP000663853"/>
    </source>
</evidence>
<dbReference type="AlphaFoldDB" id="A0A8H3BKH0"/>
<feature type="region of interest" description="Disordered" evidence="1">
    <location>
        <begin position="1"/>
        <end position="29"/>
    </location>
</feature>
<dbReference type="EMBL" id="CAJMXA010001334">
    <property type="protein sequence ID" value="CAE6458286.1"/>
    <property type="molecule type" value="Genomic_DNA"/>
</dbReference>
<dbReference type="InterPro" id="IPR000719">
    <property type="entry name" value="Prot_kinase_dom"/>
</dbReference>
<proteinExistence type="predicted"/>